<reference evidence="1 2" key="1">
    <citation type="submission" date="2020-07" db="EMBL/GenBank/DDBJ databases">
        <title>Halophilic bacteria isolated from french cheeses.</title>
        <authorList>
            <person name="Kothe C.I."/>
            <person name="Farah-Kraiem B."/>
            <person name="Renault P."/>
            <person name="Dridi B."/>
        </authorList>
    </citation>
    <scope>NUCLEOTIDE SEQUENCE [LARGE SCALE GENOMIC DNA]</scope>
    <source>
        <strain evidence="1 2">FME1</strain>
    </source>
</reference>
<gene>
    <name evidence="1" type="ORF">EI168_08615</name>
</gene>
<evidence type="ECO:0008006" key="3">
    <source>
        <dbReference type="Google" id="ProtNLM"/>
    </source>
</evidence>
<evidence type="ECO:0000313" key="2">
    <source>
        <dbReference type="Proteomes" id="UP001645039"/>
    </source>
</evidence>
<comment type="caution">
    <text evidence="1">The sequence shown here is derived from an EMBL/GenBank/DDBJ whole genome shotgun (WGS) entry which is preliminary data.</text>
</comment>
<organism evidence="1 2">
    <name type="scientific">Halomonas casei</name>
    <dbReference type="NCBI Taxonomy" id="2742613"/>
    <lineage>
        <taxon>Bacteria</taxon>
        <taxon>Pseudomonadati</taxon>
        <taxon>Pseudomonadota</taxon>
        <taxon>Gammaproteobacteria</taxon>
        <taxon>Oceanospirillales</taxon>
        <taxon>Halomonadaceae</taxon>
        <taxon>Halomonas</taxon>
    </lineage>
</organism>
<protein>
    <recommendedName>
        <fullName evidence="3">Amine oxidase domain-containing protein</fullName>
    </recommendedName>
</protein>
<keyword evidence="2" id="KW-1185">Reference proteome</keyword>
<dbReference type="Gene3D" id="3.50.50.60">
    <property type="entry name" value="FAD/NAD(P)-binding domain"/>
    <property type="match status" value="1"/>
</dbReference>
<accession>A0ABR9F128</accession>
<evidence type="ECO:0000313" key="1">
    <source>
        <dbReference type="EMBL" id="MBE0400170.1"/>
    </source>
</evidence>
<dbReference type="Proteomes" id="UP001645039">
    <property type="component" value="Unassembled WGS sequence"/>
</dbReference>
<dbReference type="RefSeq" id="WP_176483345.1">
    <property type="nucleotide sequence ID" value="NZ_CBCSBM010000007.1"/>
</dbReference>
<proteinExistence type="predicted"/>
<name>A0ABR9F128_9GAMM</name>
<sequence>MGAHRWRYAELATPCDSEYLYSRDGLALCGDSFSDGRVEDAWLSGHRLGEALIGRSV</sequence>
<dbReference type="Gene3D" id="3.90.660.10">
    <property type="match status" value="1"/>
</dbReference>
<dbReference type="EMBL" id="RRZD01000006">
    <property type="protein sequence ID" value="MBE0400170.1"/>
    <property type="molecule type" value="Genomic_DNA"/>
</dbReference>
<dbReference type="InterPro" id="IPR036188">
    <property type="entry name" value="FAD/NAD-bd_sf"/>
</dbReference>